<feature type="domain" description="Glycosyltransferase 2-like" evidence="1">
    <location>
        <begin position="9"/>
        <end position="176"/>
    </location>
</feature>
<name>A0ABY8CSJ6_9HYPH</name>
<dbReference type="RefSeq" id="WP_280732370.1">
    <property type="nucleotide sequence ID" value="NZ_CP120367.1"/>
</dbReference>
<evidence type="ECO:0000313" key="3">
    <source>
        <dbReference type="Proteomes" id="UP001235547"/>
    </source>
</evidence>
<dbReference type="Gene3D" id="3.90.550.10">
    <property type="entry name" value="Spore Coat Polysaccharide Biosynthesis Protein SpsA, Chain A"/>
    <property type="match status" value="1"/>
</dbReference>
<evidence type="ECO:0000259" key="1">
    <source>
        <dbReference type="Pfam" id="PF00535"/>
    </source>
</evidence>
<protein>
    <submittedName>
        <fullName evidence="2">Glycosyltransferase family 2 protein</fullName>
    </submittedName>
</protein>
<organism evidence="2 3">
    <name type="scientific">Sinorhizobium numidicum</name>
    <dbReference type="NCBI Taxonomy" id="680248"/>
    <lineage>
        <taxon>Bacteria</taxon>
        <taxon>Pseudomonadati</taxon>
        <taxon>Pseudomonadota</taxon>
        <taxon>Alphaproteobacteria</taxon>
        <taxon>Hyphomicrobiales</taxon>
        <taxon>Rhizobiaceae</taxon>
        <taxon>Sinorhizobium/Ensifer group</taxon>
        <taxon>Sinorhizobium</taxon>
    </lineage>
</organism>
<dbReference type="Pfam" id="PF00535">
    <property type="entry name" value="Glycos_transf_2"/>
    <property type="match status" value="1"/>
</dbReference>
<dbReference type="InterPro" id="IPR050256">
    <property type="entry name" value="Glycosyltransferase_2"/>
</dbReference>
<evidence type="ECO:0000313" key="2">
    <source>
        <dbReference type="EMBL" id="WEX81615.1"/>
    </source>
</evidence>
<sequence>MVVQKRIYVVIPAYQAAQTLESVFERIPREIYEKDVRIVVVNDGSSDATGDIARKIAQSRANVEVIDHPQNRGYAQAQKTGFSYALAQGAEIAALLHADGQYAPELLPRLLTPLERDEADVVIGSRMLERGALKGGMPLYKYIANKALTAVENLAYGLRVSEYHSGYMLYSRKCLQTIPFVRLSDTFHFDGEMIMMAGKRKLRIKEIAIPTRYADEKSHLKPVQYGFDVLKIIWHNYRGKYEF</sequence>
<dbReference type="PANTHER" id="PTHR48090:SF7">
    <property type="entry name" value="RFBJ PROTEIN"/>
    <property type="match status" value="1"/>
</dbReference>
<accession>A0ABY8CSJ6</accession>
<dbReference type="InterPro" id="IPR001173">
    <property type="entry name" value="Glyco_trans_2-like"/>
</dbReference>
<dbReference type="CDD" id="cd04179">
    <property type="entry name" value="DPM_DPG-synthase_like"/>
    <property type="match status" value="1"/>
</dbReference>
<proteinExistence type="predicted"/>
<dbReference type="Proteomes" id="UP001235547">
    <property type="component" value="Chromosome 2"/>
</dbReference>
<dbReference type="EMBL" id="CP120370">
    <property type="protein sequence ID" value="WEX81615.1"/>
    <property type="molecule type" value="Genomic_DNA"/>
</dbReference>
<dbReference type="PANTHER" id="PTHR48090">
    <property type="entry name" value="UNDECAPRENYL-PHOSPHATE 4-DEOXY-4-FORMAMIDO-L-ARABINOSE TRANSFERASE-RELATED"/>
    <property type="match status" value="1"/>
</dbReference>
<reference evidence="2 3" key="1">
    <citation type="submission" date="2023-03" db="EMBL/GenBank/DDBJ databases">
        <authorList>
            <person name="Kaur S."/>
            <person name="Espinosa-Saiz D."/>
            <person name="Velazquez E."/>
            <person name="Menendez E."/>
            <person name="diCenzo G.C."/>
        </authorList>
    </citation>
    <scope>NUCLEOTIDE SEQUENCE [LARGE SCALE GENOMIC DNA]</scope>
    <source>
        <strain evidence="2 3">LMG 27395</strain>
    </source>
</reference>
<dbReference type="InterPro" id="IPR029044">
    <property type="entry name" value="Nucleotide-diphossugar_trans"/>
</dbReference>
<keyword evidence="3" id="KW-1185">Reference proteome</keyword>
<gene>
    <name evidence="2" type="ORF">PYH38_001055</name>
</gene>
<dbReference type="SUPFAM" id="SSF53448">
    <property type="entry name" value="Nucleotide-diphospho-sugar transferases"/>
    <property type="match status" value="1"/>
</dbReference>